<keyword evidence="3" id="KW-0805">Transcription regulation</keyword>
<feature type="region of interest" description="Disordered" evidence="8">
    <location>
        <begin position="95"/>
        <end position="114"/>
    </location>
</feature>
<evidence type="ECO:0000256" key="3">
    <source>
        <dbReference type="ARBA" id="ARBA00023015"/>
    </source>
</evidence>
<dbReference type="Proteomes" id="UP000887566">
    <property type="component" value="Unplaced"/>
</dbReference>
<dbReference type="InterPro" id="IPR001699">
    <property type="entry name" value="TF_T-box"/>
</dbReference>
<dbReference type="PRINTS" id="PR00937">
    <property type="entry name" value="TBOX"/>
</dbReference>
<dbReference type="AlphaFoldDB" id="A0A914W2I1"/>
<dbReference type="Pfam" id="PF00907">
    <property type="entry name" value="T-box"/>
    <property type="match status" value="1"/>
</dbReference>
<dbReference type="CDD" id="cd00182">
    <property type="entry name" value="T-box"/>
    <property type="match status" value="1"/>
</dbReference>
<dbReference type="GO" id="GO:0001708">
    <property type="term" value="P:cell fate specification"/>
    <property type="evidence" value="ECO:0007669"/>
    <property type="project" value="TreeGrafter"/>
</dbReference>
<sequence length="395" mass="43580">MQTAVVSPASPSLAPSSDVKIELENAELWRRFHEHTTEMIVTKTGRRMFPTLRYRLSGLDPNATYAVLLEMESVSDCRYKFQNGRWVVAGRADPPPLDANHRQGRTYTHPDSPAPGRIWMRQPLSFHRIKLTNNLLDQNAHIHLSSMHRYVPRVIVVKLHEYFTSMPQVVASASFPETDFIAVTAYQNEKVIQLKIDHNPFAKGFRDNGGAERHKRPLSQSSCDTGRESSDEPPTTKRLIEQQRPTMTVVKTVEPETQAEDHKSVDEERPTDAVAKTVEQAPPAPPVMDRSQLSGDNQTAVSAINGACSPWALVSPLKSVLPSPVALGSPWLSVAGGGWPGAFSAFSPFGQPALHPFVASQLQHSHSALLAAAAQTHPFLIGQFMAANMPYASNF</sequence>
<dbReference type="PANTHER" id="PTHR11267">
    <property type="entry name" value="T-BOX PROTEIN-RELATED"/>
    <property type="match status" value="1"/>
</dbReference>
<feature type="domain" description="T-box" evidence="9">
    <location>
        <begin position="23"/>
        <end position="207"/>
    </location>
</feature>
<evidence type="ECO:0000313" key="10">
    <source>
        <dbReference type="Proteomes" id="UP000887566"/>
    </source>
</evidence>
<dbReference type="PANTHER" id="PTHR11267:SF181">
    <property type="entry name" value="OPTOMOTOR-BLIND PROTEIN"/>
    <property type="match status" value="1"/>
</dbReference>
<comment type="caution">
    <text evidence="7">Lacks conserved residue(s) required for the propagation of feature annotation.</text>
</comment>
<evidence type="ECO:0000256" key="6">
    <source>
        <dbReference type="ARBA" id="ARBA00023242"/>
    </source>
</evidence>
<dbReference type="WBParaSite" id="PSAMB.scaffold288size58989.g4219.t1">
    <property type="protein sequence ID" value="PSAMB.scaffold288size58989.g4219.t1"/>
    <property type="gene ID" value="PSAMB.scaffold288size58989.g4219"/>
</dbReference>
<dbReference type="InterPro" id="IPR046360">
    <property type="entry name" value="T-box_DNA-bd"/>
</dbReference>
<dbReference type="GO" id="GO:0000785">
    <property type="term" value="C:chromatin"/>
    <property type="evidence" value="ECO:0007669"/>
    <property type="project" value="TreeGrafter"/>
</dbReference>
<feature type="compositionally biased region" description="Basic and acidic residues" evidence="8">
    <location>
        <begin position="225"/>
        <end position="241"/>
    </location>
</feature>
<evidence type="ECO:0000256" key="5">
    <source>
        <dbReference type="ARBA" id="ARBA00023163"/>
    </source>
</evidence>
<feature type="compositionally biased region" description="Basic and acidic residues" evidence="8">
    <location>
        <begin position="201"/>
        <end position="212"/>
    </location>
</feature>
<dbReference type="PROSITE" id="PS01283">
    <property type="entry name" value="TBOX_1"/>
    <property type="match status" value="1"/>
</dbReference>
<keyword evidence="4 7" id="KW-0238">DNA-binding</keyword>
<proteinExistence type="predicted"/>
<name>A0A914W2I1_9BILA</name>
<evidence type="ECO:0000313" key="11">
    <source>
        <dbReference type="WBParaSite" id="PSAMB.scaffold288size58989.g4219.t1"/>
    </source>
</evidence>
<dbReference type="GO" id="GO:0000978">
    <property type="term" value="F:RNA polymerase II cis-regulatory region sequence-specific DNA binding"/>
    <property type="evidence" value="ECO:0007669"/>
    <property type="project" value="InterPro"/>
</dbReference>
<dbReference type="FunFam" id="2.60.40.820:FF:000010">
    <property type="entry name" value="T-box transcription factor TBX6"/>
    <property type="match status" value="1"/>
</dbReference>
<dbReference type="InterPro" id="IPR008967">
    <property type="entry name" value="p53-like_TF_DNA-bd_sf"/>
</dbReference>
<dbReference type="GO" id="GO:0045893">
    <property type="term" value="P:positive regulation of DNA-templated transcription"/>
    <property type="evidence" value="ECO:0007669"/>
    <property type="project" value="InterPro"/>
</dbReference>
<organism evidence="10 11">
    <name type="scientific">Plectus sambesii</name>
    <dbReference type="NCBI Taxonomy" id="2011161"/>
    <lineage>
        <taxon>Eukaryota</taxon>
        <taxon>Metazoa</taxon>
        <taxon>Ecdysozoa</taxon>
        <taxon>Nematoda</taxon>
        <taxon>Chromadorea</taxon>
        <taxon>Plectida</taxon>
        <taxon>Plectina</taxon>
        <taxon>Plectoidea</taxon>
        <taxon>Plectidae</taxon>
        <taxon>Plectus</taxon>
    </lineage>
</organism>
<dbReference type="SUPFAM" id="SSF49417">
    <property type="entry name" value="p53-like transcription factors"/>
    <property type="match status" value="1"/>
</dbReference>
<keyword evidence="10" id="KW-1185">Reference proteome</keyword>
<reference evidence="11" key="1">
    <citation type="submission" date="2022-11" db="UniProtKB">
        <authorList>
            <consortium name="WormBaseParasite"/>
        </authorList>
    </citation>
    <scope>IDENTIFICATION</scope>
</reference>
<evidence type="ECO:0000256" key="2">
    <source>
        <dbReference type="ARBA" id="ARBA00022473"/>
    </source>
</evidence>
<dbReference type="GO" id="GO:0005634">
    <property type="term" value="C:nucleus"/>
    <property type="evidence" value="ECO:0007669"/>
    <property type="project" value="UniProtKB-SubCell"/>
</dbReference>
<dbReference type="InterPro" id="IPR036960">
    <property type="entry name" value="T-box_sf"/>
</dbReference>
<dbReference type="PROSITE" id="PS50252">
    <property type="entry name" value="TBOX_3"/>
    <property type="match status" value="1"/>
</dbReference>
<dbReference type="GO" id="GO:0000981">
    <property type="term" value="F:DNA-binding transcription factor activity, RNA polymerase II-specific"/>
    <property type="evidence" value="ECO:0007669"/>
    <property type="project" value="TreeGrafter"/>
</dbReference>
<keyword evidence="2" id="KW-0217">Developmental protein</keyword>
<evidence type="ECO:0000256" key="4">
    <source>
        <dbReference type="ARBA" id="ARBA00023125"/>
    </source>
</evidence>
<feature type="region of interest" description="Disordered" evidence="8">
    <location>
        <begin position="201"/>
        <end position="242"/>
    </location>
</feature>
<evidence type="ECO:0000256" key="1">
    <source>
        <dbReference type="ARBA" id="ARBA00004123"/>
    </source>
</evidence>
<evidence type="ECO:0000256" key="7">
    <source>
        <dbReference type="PROSITE-ProRule" id="PRU00201"/>
    </source>
</evidence>
<protein>
    <submittedName>
        <fullName evidence="11">T-box domain-containing protein</fullName>
    </submittedName>
</protein>
<accession>A0A914W2I1</accession>
<dbReference type="SMART" id="SM00425">
    <property type="entry name" value="TBOX"/>
    <property type="match status" value="1"/>
</dbReference>
<dbReference type="Gene3D" id="2.60.40.820">
    <property type="entry name" value="Transcription factor, T-box"/>
    <property type="match status" value="1"/>
</dbReference>
<comment type="subcellular location">
    <subcellularLocation>
        <location evidence="1 7">Nucleus</location>
    </subcellularLocation>
</comment>
<keyword evidence="6 7" id="KW-0539">Nucleus</keyword>
<evidence type="ECO:0000256" key="8">
    <source>
        <dbReference type="SAM" id="MobiDB-lite"/>
    </source>
</evidence>
<dbReference type="InterPro" id="IPR018186">
    <property type="entry name" value="TF_T-box_CS"/>
</dbReference>
<keyword evidence="5" id="KW-0804">Transcription</keyword>
<evidence type="ECO:0000259" key="9">
    <source>
        <dbReference type="PROSITE" id="PS50252"/>
    </source>
</evidence>